<protein>
    <submittedName>
        <fullName evidence="1">Uncharacterized protein</fullName>
    </submittedName>
</protein>
<name>A0A0A9F8M5_ARUDO</name>
<dbReference type="AlphaFoldDB" id="A0A0A9F8M5"/>
<reference evidence="1" key="2">
    <citation type="journal article" date="2015" name="Data Brief">
        <title>Shoot transcriptome of the giant reed, Arundo donax.</title>
        <authorList>
            <person name="Barrero R.A."/>
            <person name="Guerrero F.D."/>
            <person name="Moolhuijzen P."/>
            <person name="Goolsby J.A."/>
            <person name="Tidwell J."/>
            <person name="Bellgard S.E."/>
            <person name="Bellgard M.I."/>
        </authorList>
    </citation>
    <scope>NUCLEOTIDE SEQUENCE</scope>
    <source>
        <tissue evidence="1">Shoot tissue taken approximately 20 cm above the soil surface</tissue>
    </source>
</reference>
<accession>A0A0A9F8M5</accession>
<organism evidence="1">
    <name type="scientific">Arundo donax</name>
    <name type="common">Giant reed</name>
    <name type="synonym">Donax arundinaceus</name>
    <dbReference type="NCBI Taxonomy" id="35708"/>
    <lineage>
        <taxon>Eukaryota</taxon>
        <taxon>Viridiplantae</taxon>
        <taxon>Streptophyta</taxon>
        <taxon>Embryophyta</taxon>
        <taxon>Tracheophyta</taxon>
        <taxon>Spermatophyta</taxon>
        <taxon>Magnoliopsida</taxon>
        <taxon>Liliopsida</taxon>
        <taxon>Poales</taxon>
        <taxon>Poaceae</taxon>
        <taxon>PACMAD clade</taxon>
        <taxon>Arundinoideae</taxon>
        <taxon>Arundineae</taxon>
        <taxon>Arundo</taxon>
    </lineage>
</organism>
<dbReference type="EMBL" id="GBRH01189224">
    <property type="protein sequence ID" value="JAE08672.1"/>
    <property type="molecule type" value="Transcribed_RNA"/>
</dbReference>
<reference evidence="1" key="1">
    <citation type="submission" date="2014-09" db="EMBL/GenBank/DDBJ databases">
        <authorList>
            <person name="Magalhaes I.L.F."/>
            <person name="Oliveira U."/>
            <person name="Santos F.R."/>
            <person name="Vidigal T.H.D.A."/>
            <person name="Brescovit A.D."/>
            <person name="Santos A.J."/>
        </authorList>
    </citation>
    <scope>NUCLEOTIDE SEQUENCE</scope>
    <source>
        <tissue evidence="1">Shoot tissue taken approximately 20 cm above the soil surface</tissue>
    </source>
</reference>
<proteinExistence type="predicted"/>
<sequence length="44" mass="4985">MLCIVPQLLMNVPVVLNKDSIGLKDGDHAMEHQKMHENLAFKLL</sequence>
<evidence type="ECO:0000313" key="1">
    <source>
        <dbReference type="EMBL" id="JAE08672.1"/>
    </source>
</evidence>